<dbReference type="Proteomes" id="UP000887540">
    <property type="component" value="Unplaced"/>
</dbReference>
<sequence>MFGMRHGNRNPTQFLKEVTGDWGLEGDMELTPFGKRQGYAFGRELREYLKGYLSANYMPSEAKFYSSSANRCQMTLQVTLAGLYPPRSFALWNLALDWSPVPYAIDDPMLRMYAVKCPKSDEAWAPITNDLLPELSAQLQRNNMLLEYMTKNTGWKPTLANAADLADNLLEISVYNTSYPAWIENVNLTGYNTSEQLINDYLKFMESHQIACANYEPCRKMMAGYWLYNILDTFETIMNTTKPVSKLIGFASHTEIVLSLMKEMMIDRHELTTTAGFILEVRDRPEWSVRILTHDPIGFDSHVINKAQYLPDLQKLAHKDGWIPLNEFIELVSPNAFKNWKRDYIRF</sequence>
<dbReference type="WBParaSite" id="ACRNAN_Path_874.g3366.t1">
    <property type="protein sequence ID" value="ACRNAN_Path_874.g3366.t1"/>
    <property type="gene ID" value="ACRNAN_Path_874.g3366"/>
</dbReference>
<dbReference type="Gene3D" id="3.40.50.1240">
    <property type="entry name" value="Phosphoglycerate mutase-like"/>
    <property type="match status" value="1"/>
</dbReference>
<evidence type="ECO:0000313" key="3">
    <source>
        <dbReference type="WBParaSite" id="ACRNAN_Path_874.g3366.t1"/>
    </source>
</evidence>
<dbReference type="CDD" id="cd07061">
    <property type="entry name" value="HP_HAP_like"/>
    <property type="match status" value="1"/>
</dbReference>
<dbReference type="GO" id="GO:0016791">
    <property type="term" value="F:phosphatase activity"/>
    <property type="evidence" value="ECO:0007669"/>
    <property type="project" value="TreeGrafter"/>
</dbReference>
<reference evidence="3" key="1">
    <citation type="submission" date="2022-11" db="UniProtKB">
        <authorList>
            <consortium name="WormBaseParasite"/>
        </authorList>
    </citation>
    <scope>IDENTIFICATION</scope>
</reference>
<evidence type="ECO:0000256" key="1">
    <source>
        <dbReference type="ARBA" id="ARBA00005375"/>
    </source>
</evidence>
<dbReference type="InterPro" id="IPR000560">
    <property type="entry name" value="His_Pase_clade-2"/>
</dbReference>
<name>A0A914CD73_9BILA</name>
<keyword evidence="2" id="KW-1185">Reference proteome</keyword>
<evidence type="ECO:0000313" key="2">
    <source>
        <dbReference type="Proteomes" id="UP000887540"/>
    </source>
</evidence>
<dbReference type="SUPFAM" id="SSF53254">
    <property type="entry name" value="Phosphoglycerate mutase-like"/>
    <property type="match status" value="1"/>
</dbReference>
<dbReference type="Pfam" id="PF00328">
    <property type="entry name" value="His_Phos_2"/>
    <property type="match status" value="1"/>
</dbReference>
<dbReference type="InterPro" id="IPR029033">
    <property type="entry name" value="His_PPase_superfam"/>
</dbReference>
<dbReference type="InterPro" id="IPR050645">
    <property type="entry name" value="Histidine_acid_phosphatase"/>
</dbReference>
<accession>A0A914CD73</accession>
<organism evidence="2 3">
    <name type="scientific">Acrobeloides nanus</name>
    <dbReference type="NCBI Taxonomy" id="290746"/>
    <lineage>
        <taxon>Eukaryota</taxon>
        <taxon>Metazoa</taxon>
        <taxon>Ecdysozoa</taxon>
        <taxon>Nematoda</taxon>
        <taxon>Chromadorea</taxon>
        <taxon>Rhabditida</taxon>
        <taxon>Tylenchina</taxon>
        <taxon>Cephalobomorpha</taxon>
        <taxon>Cephaloboidea</taxon>
        <taxon>Cephalobidae</taxon>
        <taxon>Acrobeloides</taxon>
    </lineage>
</organism>
<dbReference type="PANTHER" id="PTHR11567">
    <property type="entry name" value="ACID PHOSPHATASE-RELATED"/>
    <property type="match status" value="1"/>
</dbReference>
<protein>
    <submittedName>
        <fullName evidence="3">Uncharacterized protein</fullName>
    </submittedName>
</protein>
<dbReference type="PANTHER" id="PTHR11567:SF29">
    <property type="entry name" value="ACID PHOSPHATASE FAMILY"/>
    <property type="match status" value="1"/>
</dbReference>
<comment type="similarity">
    <text evidence="1">Belongs to the histidine acid phosphatase family.</text>
</comment>
<proteinExistence type="inferred from homology"/>
<dbReference type="AlphaFoldDB" id="A0A914CD73"/>